<feature type="region of interest" description="Disordered" evidence="1">
    <location>
        <begin position="22"/>
        <end position="71"/>
    </location>
</feature>
<evidence type="ECO:0000256" key="1">
    <source>
        <dbReference type="SAM" id="MobiDB-lite"/>
    </source>
</evidence>
<dbReference type="OMA" id="DWGPGTE"/>
<organism evidence="2 3">
    <name type="scientific">Suricata suricatta</name>
    <name type="common">Meerkat</name>
    <dbReference type="NCBI Taxonomy" id="37032"/>
    <lineage>
        <taxon>Eukaryota</taxon>
        <taxon>Metazoa</taxon>
        <taxon>Chordata</taxon>
        <taxon>Craniata</taxon>
        <taxon>Vertebrata</taxon>
        <taxon>Euteleostomi</taxon>
        <taxon>Mammalia</taxon>
        <taxon>Eutheria</taxon>
        <taxon>Laurasiatheria</taxon>
        <taxon>Carnivora</taxon>
        <taxon>Feliformia</taxon>
        <taxon>Herpestidae</taxon>
        <taxon>Suricata</taxon>
    </lineage>
</organism>
<feature type="region of interest" description="Disordered" evidence="1">
    <location>
        <begin position="98"/>
        <end position="122"/>
    </location>
</feature>
<reference evidence="2 3" key="1">
    <citation type="submission" date="2019-05" db="EMBL/GenBank/DDBJ databases">
        <title>A Chromosome-scale Meerkat (S. suricatta) Genome Assembly.</title>
        <authorList>
            <person name="Dudchenko O."/>
            <person name="Lieberman Aiden E."/>
            <person name="Tung J."/>
            <person name="Barreiro L.B."/>
            <person name="Clutton-Brock T.H."/>
        </authorList>
    </citation>
    <scope>NUCLEOTIDE SEQUENCE [LARGE SCALE GENOMIC DNA]</scope>
</reference>
<proteinExistence type="predicted"/>
<keyword evidence="3" id="KW-1185">Reference proteome</keyword>
<name>A0A673STF9_SURSU</name>
<reference evidence="2" key="2">
    <citation type="submission" date="2025-08" db="UniProtKB">
        <authorList>
            <consortium name="Ensembl"/>
        </authorList>
    </citation>
    <scope>IDENTIFICATION</scope>
</reference>
<dbReference type="AlphaFoldDB" id="A0A673STF9"/>
<evidence type="ECO:0000313" key="2">
    <source>
        <dbReference type="Ensembl" id="ENSSSUP00005000535.1"/>
    </source>
</evidence>
<accession>A0A673STF9</accession>
<reference evidence="2" key="3">
    <citation type="submission" date="2025-09" db="UniProtKB">
        <authorList>
            <consortium name="Ensembl"/>
        </authorList>
    </citation>
    <scope>IDENTIFICATION</scope>
</reference>
<protein>
    <submittedName>
        <fullName evidence="2">Uncharacterized protein</fullName>
    </submittedName>
</protein>
<evidence type="ECO:0000313" key="3">
    <source>
        <dbReference type="Proteomes" id="UP000472268"/>
    </source>
</evidence>
<dbReference type="Proteomes" id="UP000472268">
    <property type="component" value="Chromosome 2"/>
</dbReference>
<dbReference type="Ensembl" id="ENSSSUT00005000656.1">
    <property type="protein sequence ID" value="ENSSSUP00005000535.1"/>
    <property type="gene ID" value="ENSSSUG00005000410.1"/>
</dbReference>
<sequence length="122" mass="13329">MDWGKTLSSEQPRAVDLAFLPLVSRPTQIQATEERQRRPGAQLRPGHHQVGEPNWGPGAQEGRPGCARSRVPELWGGEGSLHCQWVGIGWARHADPHGLSASVQSATRPTPPAFDHTEKCTI</sequence>